<feature type="compositionally biased region" description="Basic and acidic residues" evidence="1">
    <location>
        <begin position="7"/>
        <end position="18"/>
    </location>
</feature>
<organism evidence="2 3">
    <name type="scientific">Cecembia rubra</name>
    <dbReference type="NCBI Taxonomy" id="1485585"/>
    <lineage>
        <taxon>Bacteria</taxon>
        <taxon>Pseudomonadati</taxon>
        <taxon>Bacteroidota</taxon>
        <taxon>Cytophagia</taxon>
        <taxon>Cytophagales</taxon>
        <taxon>Cyclobacteriaceae</taxon>
        <taxon>Cecembia</taxon>
    </lineage>
</organism>
<dbReference type="Proteomes" id="UP000240708">
    <property type="component" value="Unassembled WGS sequence"/>
</dbReference>
<dbReference type="EMBL" id="PYGF01000020">
    <property type="protein sequence ID" value="PSK97942.1"/>
    <property type="molecule type" value="Genomic_DNA"/>
</dbReference>
<evidence type="ECO:0000256" key="1">
    <source>
        <dbReference type="SAM" id="MobiDB-lite"/>
    </source>
</evidence>
<gene>
    <name evidence="2" type="ORF">CLV48_12029</name>
</gene>
<sequence>MAFLFVSKKEQDGRDENPRPSTWVRNRPKGDSRGAVRHAKSVRVIPSSLLKANFKIELAFLFRSKKEQDGRDENPRPSTWVRNRPKGDSRGAVRHAKSVRVIPSSLLKANFKIELAFLFVSKKEQDGRDENPRPSTWVRNRPKGDSRGAVRHAKSVRVIPSSYEMSLLLV</sequence>
<comment type="caution">
    <text evidence="2">The sequence shown here is derived from an EMBL/GenBank/DDBJ whole genome shotgun (WGS) entry which is preliminary data.</text>
</comment>
<feature type="region of interest" description="Disordered" evidence="1">
    <location>
        <begin position="1"/>
        <end position="38"/>
    </location>
</feature>
<dbReference type="AlphaFoldDB" id="A0A2P8DL40"/>
<evidence type="ECO:0000313" key="3">
    <source>
        <dbReference type="Proteomes" id="UP000240708"/>
    </source>
</evidence>
<proteinExistence type="predicted"/>
<feature type="compositionally biased region" description="Basic and acidic residues" evidence="1">
    <location>
        <begin position="66"/>
        <end position="75"/>
    </location>
</feature>
<feature type="region of interest" description="Disordered" evidence="1">
    <location>
        <begin position="124"/>
        <end position="153"/>
    </location>
</feature>
<protein>
    <submittedName>
        <fullName evidence="2">Uncharacterized protein</fullName>
    </submittedName>
</protein>
<name>A0A2P8DL40_9BACT</name>
<reference evidence="2 3" key="1">
    <citation type="submission" date="2018-03" db="EMBL/GenBank/DDBJ databases">
        <title>Genomic Encyclopedia of Archaeal and Bacterial Type Strains, Phase II (KMG-II): from individual species to whole genera.</title>
        <authorList>
            <person name="Goeker M."/>
        </authorList>
    </citation>
    <scope>NUCLEOTIDE SEQUENCE [LARGE SCALE GENOMIC DNA]</scope>
    <source>
        <strain evidence="2 3">DSM 28057</strain>
    </source>
</reference>
<accession>A0A2P8DL40</accession>
<feature type="region of interest" description="Disordered" evidence="1">
    <location>
        <begin position="66"/>
        <end position="94"/>
    </location>
</feature>
<evidence type="ECO:0000313" key="2">
    <source>
        <dbReference type="EMBL" id="PSK97942.1"/>
    </source>
</evidence>
<keyword evidence="3" id="KW-1185">Reference proteome</keyword>